<keyword evidence="6 10" id="KW-0963">Cytoplasm</keyword>
<comment type="caution">
    <text evidence="11">The sequence shown here is derived from an EMBL/GenBank/DDBJ whole genome shotgun (WGS) entry which is preliminary data.</text>
</comment>
<evidence type="ECO:0000313" key="12">
    <source>
        <dbReference type="Proteomes" id="UP000028839"/>
    </source>
</evidence>
<dbReference type="InterPro" id="IPR004732">
    <property type="entry name" value="Transaldolase_2"/>
</dbReference>
<keyword evidence="8 10" id="KW-0570">Pentose shunt</keyword>
<dbReference type="HOGENOM" id="CLU_050771_1_0_6"/>
<comment type="similarity">
    <text evidence="4 10">Belongs to the transaldolase family. Type 2 subfamily.</text>
</comment>
<organism evidence="11 12">
    <name type="scientific">Nitrosococcus oceani C-27</name>
    <dbReference type="NCBI Taxonomy" id="314279"/>
    <lineage>
        <taxon>Bacteria</taxon>
        <taxon>Pseudomonadati</taxon>
        <taxon>Pseudomonadota</taxon>
        <taxon>Gammaproteobacteria</taxon>
        <taxon>Chromatiales</taxon>
        <taxon>Chromatiaceae</taxon>
        <taxon>Nitrosococcus</taxon>
    </lineage>
</organism>
<dbReference type="InterPro" id="IPR013785">
    <property type="entry name" value="Aldolase_TIM"/>
</dbReference>
<comment type="pathway">
    <text evidence="3 10">Carbohydrate degradation; pentose phosphate pathway; D-glyceraldehyde 3-phosphate and beta-D-fructose 6-phosphate from D-ribose 5-phosphate and D-xylulose 5-phosphate (non-oxidative stage): step 2/3.</text>
</comment>
<comment type="caution">
    <text evidence="10">Lacks conserved residue(s) required for the propagation of feature annotation.</text>
</comment>
<dbReference type="AlphaFoldDB" id="A0A0E2Z1D8"/>
<dbReference type="Pfam" id="PF00923">
    <property type="entry name" value="TAL_FSA"/>
    <property type="match status" value="1"/>
</dbReference>
<evidence type="ECO:0000256" key="7">
    <source>
        <dbReference type="ARBA" id="ARBA00022679"/>
    </source>
</evidence>
<dbReference type="PANTHER" id="PTHR10683:SF31">
    <property type="entry name" value="TRANSALDOLASE"/>
    <property type="match status" value="1"/>
</dbReference>
<evidence type="ECO:0000256" key="1">
    <source>
        <dbReference type="ARBA" id="ARBA00003518"/>
    </source>
</evidence>
<dbReference type="EMBL" id="JPGN01000064">
    <property type="protein sequence ID" value="KFI19041.1"/>
    <property type="molecule type" value="Genomic_DNA"/>
</dbReference>
<dbReference type="SUPFAM" id="SSF51569">
    <property type="entry name" value="Aldolase"/>
    <property type="match status" value="1"/>
</dbReference>
<dbReference type="EC" id="2.2.1.2" evidence="5 10"/>
<dbReference type="OrthoDB" id="140919at2"/>
<dbReference type="HAMAP" id="MF_00493">
    <property type="entry name" value="Transaldolase_2"/>
    <property type="match status" value="1"/>
</dbReference>
<evidence type="ECO:0000256" key="5">
    <source>
        <dbReference type="ARBA" id="ARBA00013151"/>
    </source>
</evidence>
<keyword evidence="7 10" id="KW-0808">Transferase</keyword>
<dbReference type="NCBIfam" id="TIGR00876">
    <property type="entry name" value="tal_mycobact"/>
    <property type="match status" value="1"/>
</dbReference>
<comment type="catalytic activity">
    <reaction evidence="10">
        <text>D-sedoheptulose 7-phosphate + D-glyceraldehyde 3-phosphate = D-erythrose 4-phosphate + beta-D-fructose 6-phosphate</text>
        <dbReference type="Rhea" id="RHEA:17053"/>
        <dbReference type="ChEBI" id="CHEBI:16897"/>
        <dbReference type="ChEBI" id="CHEBI:57483"/>
        <dbReference type="ChEBI" id="CHEBI:57634"/>
        <dbReference type="ChEBI" id="CHEBI:59776"/>
        <dbReference type="EC" id="2.2.1.2"/>
    </reaction>
</comment>
<dbReference type="InterPro" id="IPR001585">
    <property type="entry name" value="TAL/FSA"/>
</dbReference>
<keyword evidence="9 10" id="KW-0704">Schiff base</keyword>
<dbReference type="PIRSF" id="PIRSF036915">
    <property type="entry name" value="Trnald_Bac_Plnt"/>
    <property type="match status" value="1"/>
</dbReference>
<dbReference type="Gene3D" id="3.20.20.70">
    <property type="entry name" value="Aldolase class I"/>
    <property type="match status" value="1"/>
</dbReference>
<dbReference type="PANTHER" id="PTHR10683">
    <property type="entry name" value="TRANSALDOLASE"/>
    <property type="match status" value="1"/>
</dbReference>
<dbReference type="Proteomes" id="UP000028839">
    <property type="component" value="Unassembled WGS sequence"/>
</dbReference>
<evidence type="ECO:0000256" key="4">
    <source>
        <dbReference type="ARBA" id="ARBA00008426"/>
    </source>
</evidence>
<dbReference type="CDD" id="cd00955">
    <property type="entry name" value="Transaldolase_like"/>
    <property type="match status" value="1"/>
</dbReference>
<accession>A0A0E2Z1D8</accession>
<name>A0A0E2Z1D8_9GAMM</name>
<dbReference type="GO" id="GO:0006098">
    <property type="term" value="P:pentose-phosphate shunt"/>
    <property type="evidence" value="ECO:0007669"/>
    <property type="project" value="UniProtKB-UniRule"/>
</dbReference>
<dbReference type="GO" id="GO:0005975">
    <property type="term" value="P:carbohydrate metabolic process"/>
    <property type="evidence" value="ECO:0007669"/>
    <property type="project" value="InterPro"/>
</dbReference>
<reference evidence="11 12" key="1">
    <citation type="submission" date="2014-07" db="EMBL/GenBank/DDBJ databases">
        <title>Comparative analysis of Nitrosococcus oceani genome inventories of strains from Pacific and Atlantic gyres.</title>
        <authorList>
            <person name="Lim C.K."/>
            <person name="Wang L."/>
            <person name="Sayavedra-Soto L.A."/>
            <person name="Klotz M.G."/>
        </authorList>
    </citation>
    <scope>NUCLEOTIDE SEQUENCE [LARGE SCALE GENOMIC DNA]</scope>
    <source>
        <strain evidence="11 12">C-27</strain>
    </source>
</reference>
<evidence type="ECO:0000313" key="11">
    <source>
        <dbReference type="EMBL" id="KFI19041.1"/>
    </source>
</evidence>
<comment type="function">
    <text evidence="1 10">Transaldolase is important for the balance of metabolites in the pentose-phosphate pathway.</text>
</comment>
<proteinExistence type="inferred from homology"/>
<dbReference type="NCBIfam" id="NF002881">
    <property type="entry name" value="PRK03343.1"/>
    <property type="match status" value="1"/>
</dbReference>
<dbReference type="GO" id="GO:0004801">
    <property type="term" value="F:transaldolase activity"/>
    <property type="evidence" value="ECO:0007669"/>
    <property type="project" value="UniProtKB-UniRule"/>
</dbReference>
<gene>
    <name evidence="10" type="primary">tal</name>
    <name evidence="11" type="ORF">IB75_10960</name>
</gene>
<dbReference type="GO" id="GO:0005737">
    <property type="term" value="C:cytoplasm"/>
    <property type="evidence" value="ECO:0007669"/>
    <property type="project" value="UniProtKB-SubCell"/>
</dbReference>
<protein>
    <recommendedName>
        <fullName evidence="5 10">Transaldolase</fullName>
        <ecNumber evidence="5 10">2.2.1.2</ecNumber>
    </recommendedName>
</protein>
<evidence type="ECO:0000256" key="8">
    <source>
        <dbReference type="ARBA" id="ARBA00023126"/>
    </source>
</evidence>
<dbReference type="UniPathway" id="UPA00115">
    <property type="reaction ID" value="UER00414"/>
</dbReference>
<evidence type="ECO:0000256" key="6">
    <source>
        <dbReference type="ARBA" id="ARBA00022490"/>
    </source>
</evidence>
<evidence type="ECO:0000256" key="10">
    <source>
        <dbReference type="HAMAP-Rule" id="MF_00493"/>
    </source>
</evidence>
<sequence>MNPAENKNSLVLLRELGQSIWLNGIDRQKLTDGTLEHLIEAYGLAGLSISPATFGKAITQDNCYQAVIEKEAKADYSASEIYEHLIVEDARLAADHFQSLYRQTEGRDGFVSLEISPLLAHDTEATVQEARRLWQEVDRLNIMLAIPATKAGLPAIEQLISDGINVNVTLLFSVGRYLEMAHAYRGGLEKRLARGQPINRVASVASFFLGRIDLKVDRLLDEIARESDSYRTEIARGLRGKAALASAGFAYERFGEFYEQSSWEQLAEREGRKQRLLWTSTSTKDPFYSDTKYVDSLIGPETVNAMPMATLDAYREHGQPEIRIWTAVHEASDIMHQLAELKIDLRIVDENLEKEGIAQFIEPYNQLLATLEQRRN</sequence>
<evidence type="ECO:0000256" key="3">
    <source>
        <dbReference type="ARBA" id="ARBA00004857"/>
    </source>
</evidence>
<evidence type="ECO:0000256" key="2">
    <source>
        <dbReference type="ARBA" id="ARBA00004496"/>
    </source>
</evidence>
<evidence type="ECO:0000256" key="9">
    <source>
        <dbReference type="ARBA" id="ARBA00023270"/>
    </source>
</evidence>
<comment type="subcellular location">
    <subcellularLocation>
        <location evidence="2 10">Cytoplasm</location>
    </subcellularLocation>
</comment>